<gene>
    <name evidence="7" type="ORF">SAMN04487951_106210</name>
</gene>
<feature type="transmembrane region" description="Helical" evidence="6">
    <location>
        <begin position="54"/>
        <end position="75"/>
    </location>
</feature>
<dbReference type="GO" id="GO:0005886">
    <property type="term" value="C:plasma membrane"/>
    <property type="evidence" value="ECO:0007669"/>
    <property type="project" value="UniProtKB-SubCell"/>
</dbReference>
<evidence type="ECO:0000256" key="3">
    <source>
        <dbReference type="ARBA" id="ARBA00022692"/>
    </source>
</evidence>
<feature type="transmembrane region" description="Helical" evidence="6">
    <location>
        <begin position="110"/>
        <end position="131"/>
    </location>
</feature>
<protein>
    <recommendedName>
        <fullName evidence="6">Probable membrane transporter protein</fullName>
    </recommendedName>
</protein>
<evidence type="ECO:0000256" key="2">
    <source>
        <dbReference type="ARBA" id="ARBA00009142"/>
    </source>
</evidence>
<dbReference type="STRING" id="416873.SAMN04487951_106210"/>
<dbReference type="RefSeq" id="WP_089705354.1">
    <property type="nucleotide sequence ID" value="NZ_FNII01000006.1"/>
</dbReference>
<evidence type="ECO:0000256" key="4">
    <source>
        <dbReference type="ARBA" id="ARBA00022989"/>
    </source>
</evidence>
<proteinExistence type="inferred from homology"/>
<comment type="similarity">
    <text evidence="2 6">Belongs to the 4-toluene sulfonate uptake permease (TSUP) (TC 2.A.102) family.</text>
</comment>
<dbReference type="PANTHER" id="PTHR43483:SF3">
    <property type="entry name" value="MEMBRANE TRANSPORTER PROTEIN HI_0806-RELATED"/>
    <property type="match status" value="1"/>
</dbReference>
<evidence type="ECO:0000256" key="6">
    <source>
        <dbReference type="RuleBase" id="RU363041"/>
    </source>
</evidence>
<accession>A0A1H0CVZ2</accession>
<dbReference type="Pfam" id="PF01925">
    <property type="entry name" value="TauE"/>
    <property type="match status" value="1"/>
</dbReference>
<evidence type="ECO:0000313" key="8">
    <source>
        <dbReference type="Proteomes" id="UP000199677"/>
    </source>
</evidence>
<keyword evidence="4 6" id="KW-1133">Transmembrane helix</keyword>
<dbReference type="InterPro" id="IPR002781">
    <property type="entry name" value="TM_pro_TauE-like"/>
</dbReference>
<keyword evidence="3 6" id="KW-0812">Transmembrane</keyword>
<evidence type="ECO:0000256" key="5">
    <source>
        <dbReference type="ARBA" id="ARBA00023136"/>
    </source>
</evidence>
<dbReference type="EMBL" id="FNII01000006">
    <property type="protein sequence ID" value="SDN61821.1"/>
    <property type="molecule type" value="Genomic_DNA"/>
</dbReference>
<reference evidence="8" key="1">
    <citation type="submission" date="2016-10" db="EMBL/GenBank/DDBJ databases">
        <authorList>
            <person name="Varghese N."/>
            <person name="Submissions S."/>
        </authorList>
    </citation>
    <scope>NUCLEOTIDE SEQUENCE [LARGE SCALE GENOMIC DNA]</scope>
    <source>
        <strain evidence="8">CGMCC 1.6494</strain>
    </source>
</reference>
<feature type="transmembrane region" description="Helical" evidence="6">
    <location>
        <begin position="81"/>
        <end position="103"/>
    </location>
</feature>
<dbReference type="OrthoDB" id="457670at2"/>
<evidence type="ECO:0000313" key="7">
    <source>
        <dbReference type="EMBL" id="SDN61821.1"/>
    </source>
</evidence>
<feature type="transmembrane region" description="Helical" evidence="6">
    <location>
        <begin position="248"/>
        <end position="266"/>
    </location>
</feature>
<dbReference type="AlphaFoldDB" id="A0A1H0CVZ2"/>
<feature type="transmembrane region" description="Helical" evidence="6">
    <location>
        <begin position="182"/>
        <end position="205"/>
    </location>
</feature>
<feature type="transmembrane region" description="Helical" evidence="6">
    <location>
        <begin position="217"/>
        <end position="236"/>
    </location>
</feature>
<dbReference type="PANTHER" id="PTHR43483">
    <property type="entry name" value="MEMBRANE TRANSPORTER PROTEIN HI_0806-RELATED"/>
    <property type="match status" value="1"/>
</dbReference>
<keyword evidence="8" id="KW-1185">Reference proteome</keyword>
<keyword evidence="6" id="KW-1003">Cell membrane</keyword>
<dbReference type="Proteomes" id="UP000199677">
    <property type="component" value="Unassembled WGS sequence"/>
</dbReference>
<sequence>MNVLAVTLLGYLMLGAVAGTLAGLLGVGGGLIIVPALVAVFTFQGISPEVVMHLAIGTSLATIVVTGSSSALGHWRRGSVQWPWFAALLPGLMAGAIIGVLVAGQLTGPLLGTLFGLFVLAIAAKMAFGFSPVIQRDSQPSPYAMALAGSVIGGVSAFFGIGGATMAVPWLSRCGASLTQAVGTSAACGVPIAVLGALTFIVMGWGNPQLPSWATGYVMWPAFIMIVITSIPFAHLGVRWAHRLPSHVLRWAFAALLTAVGLKFLLS</sequence>
<name>A0A1H0CVZ2_9GAMM</name>
<evidence type="ECO:0000256" key="1">
    <source>
        <dbReference type="ARBA" id="ARBA00004141"/>
    </source>
</evidence>
<feature type="transmembrane region" description="Helical" evidence="6">
    <location>
        <begin position="28"/>
        <end position="47"/>
    </location>
</feature>
<feature type="transmembrane region" description="Helical" evidence="6">
    <location>
        <begin position="143"/>
        <end position="170"/>
    </location>
</feature>
<keyword evidence="5 6" id="KW-0472">Membrane</keyword>
<organism evidence="7 8">
    <name type="scientific">Vreelandella arcis</name>
    <dbReference type="NCBI Taxonomy" id="416873"/>
    <lineage>
        <taxon>Bacteria</taxon>
        <taxon>Pseudomonadati</taxon>
        <taxon>Pseudomonadota</taxon>
        <taxon>Gammaproteobacteria</taxon>
        <taxon>Oceanospirillales</taxon>
        <taxon>Halomonadaceae</taxon>
        <taxon>Vreelandella</taxon>
    </lineage>
</organism>
<comment type="subcellular location">
    <subcellularLocation>
        <location evidence="6">Cell membrane</location>
        <topology evidence="6">Multi-pass membrane protein</topology>
    </subcellularLocation>
    <subcellularLocation>
        <location evidence="1">Membrane</location>
        <topology evidence="1">Multi-pass membrane protein</topology>
    </subcellularLocation>
</comment>